<dbReference type="InterPro" id="IPR011990">
    <property type="entry name" value="TPR-like_helical_dom_sf"/>
</dbReference>
<feature type="repeat" description="TPR" evidence="1">
    <location>
        <begin position="445"/>
        <end position="478"/>
    </location>
</feature>
<evidence type="ECO:0000313" key="3">
    <source>
        <dbReference type="Proteomes" id="UP001302249"/>
    </source>
</evidence>
<evidence type="ECO:0000313" key="2">
    <source>
        <dbReference type="EMBL" id="WNO52471.1"/>
    </source>
</evidence>
<proteinExistence type="predicted"/>
<dbReference type="InterPro" id="IPR019734">
    <property type="entry name" value="TPR_rpt"/>
</dbReference>
<dbReference type="PROSITE" id="PS50005">
    <property type="entry name" value="TPR"/>
    <property type="match status" value="1"/>
</dbReference>
<organism evidence="2 3">
    <name type="scientific">Stakelama saccharophila</name>
    <dbReference type="NCBI Taxonomy" id="3075605"/>
    <lineage>
        <taxon>Bacteria</taxon>
        <taxon>Pseudomonadati</taxon>
        <taxon>Pseudomonadota</taxon>
        <taxon>Alphaproteobacteria</taxon>
        <taxon>Sphingomonadales</taxon>
        <taxon>Sphingomonadaceae</taxon>
        <taxon>Stakelama</taxon>
    </lineage>
</organism>
<sequence>MAVLLTAAFAEPASARESLPDLAAYVKARAADADGAVDAAVRGYDEALAAKPDSILVAIRAYREALSAGRYDLARRALSTLEAAGVAPNDGAVLRLADAVRERNYAAAEQAIGRIAQGPLEFIVPSLRAWIAFDRGERHPESALERSDQNALGARYAEEQRALLTIARGDGGRGVKMLQPLLAADSSNLDLRLTASAMLAEDGKEDAARTLLPGDGTVMRRLRERLPEKQPGASIAIAGILNELAARLDSDRLLPLNITLARAALLLDPESDRTRLVLADALSRSDASEIAQQMLGEVDADSAFAPAASQARVAVLQRAGKDARALEVAAELARSDGADLGTVRHYADLLMSAEHYTQAAEAYDRAIALAGDGASWALYLQKGGALEQAGRWDAALPLLRKAAAMAPDEPIVLNYLGYAQVERGENLAAAVDMLERASDLRPDDPSITDSLGWAYYQRGETRKALPLLQRAAEASPADATINEHLGDTLWRSGRHYEARYAWQAARVFADGADAERLAEKLALGLKRERN</sequence>
<dbReference type="PANTHER" id="PTHR12558:SF33">
    <property type="entry name" value="BLL7664 PROTEIN"/>
    <property type="match status" value="1"/>
</dbReference>
<name>A0ABZ0B5M2_9SPHN</name>
<dbReference type="EMBL" id="CP135076">
    <property type="protein sequence ID" value="WNO52471.1"/>
    <property type="molecule type" value="Genomic_DNA"/>
</dbReference>
<dbReference type="Pfam" id="PF13432">
    <property type="entry name" value="TPR_16"/>
    <property type="match status" value="2"/>
</dbReference>
<dbReference type="SMART" id="SM00028">
    <property type="entry name" value="TPR"/>
    <property type="match status" value="4"/>
</dbReference>
<dbReference type="RefSeq" id="WP_313912943.1">
    <property type="nucleotide sequence ID" value="NZ_CP135076.1"/>
</dbReference>
<evidence type="ECO:0000256" key="1">
    <source>
        <dbReference type="PROSITE-ProRule" id="PRU00339"/>
    </source>
</evidence>
<dbReference type="Proteomes" id="UP001302249">
    <property type="component" value="Chromosome"/>
</dbReference>
<dbReference type="Gene3D" id="1.25.40.10">
    <property type="entry name" value="Tetratricopeptide repeat domain"/>
    <property type="match status" value="1"/>
</dbReference>
<accession>A0ABZ0B5M2</accession>
<dbReference type="SUPFAM" id="SSF48452">
    <property type="entry name" value="TPR-like"/>
    <property type="match status" value="2"/>
</dbReference>
<keyword evidence="3" id="KW-1185">Reference proteome</keyword>
<dbReference type="PANTHER" id="PTHR12558">
    <property type="entry name" value="CELL DIVISION CYCLE 16,23,27"/>
    <property type="match status" value="1"/>
</dbReference>
<protein>
    <submittedName>
        <fullName evidence="2">Tetratricopeptide repeat protein</fullName>
    </submittedName>
</protein>
<keyword evidence="1" id="KW-0802">TPR repeat</keyword>
<reference evidence="2 3" key="1">
    <citation type="submission" date="2023-09" db="EMBL/GenBank/DDBJ databases">
        <authorList>
            <person name="Rey-Velasco X."/>
        </authorList>
    </citation>
    <scope>NUCLEOTIDE SEQUENCE [LARGE SCALE GENOMIC DNA]</scope>
    <source>
        <strain evidence="2 3">W311</strain>
    </source>
</reference>
<gene>
    <name evidence="2" type="ORF">RPR59_08255</name>
</gene>